<gene>
    <name evidence="1" type="ORF">KOW79_007107</name>
</gene>
<organism evidence="1 2">
    <name type="scientific">Hemibagrus wyckioides</name>
    <dbReference type="NCBI Taxonomy" id="337641"/>
    <lineage>
        <taxon>Eukaryota</taxon>
        <taxon>Metazoa</taxon>
        <taxon>Chordata</taxon>
        <taxon>Craniata</taxon>
        <taxon>Vertebrata</taxon>
        <taxon>Euteleostomi</taxon>
        <taxon>Actinopterygii</taxon>
        <taxon>Neopterygii</taxon>
        <taxon>Teleostei</taxon>
        <taxon>Ostariophysi</taxon>
        <taxon>Siluriformes</taxon>
        <taxon>Bagridae</taxon>
        <taxon>Hemibagrus</taxon>
    </lineage>
</organism>
<proteinExistence type="predicted"/>
<comment type="caution">
    <text evidence="1">The sequence shown here is derived from an EMBL/GenBank/DDBJ whole genome shotgun (WGS) entry which is preliminary data.</text>
</comment>
<keyword evidence="2" id="KW-1185">Reference proteome</keyword>
<dbReference type="AlphaFoldDB" id="A0A9D3NX66"/>
<dbReference type="Proteomes" id="UP000824219">
    <property type="component" value="Linkage Group LG08"/>
</dbReference>
<name>A0A9D3NX66_9TELE</name>
<dbReference type="EMBL" id="JAHKSW010000008">
    <property type="protein sequence ID" value="KAG7328933.1"/>
    <property type="molecule type" value="Genomic_DNA"/>
</dbReference>
<protein>
    <submittedName>
        <fullName evidence="1">Uncharacterized protein</fullName>
    </submittedName>
</protein>
<evidence type="ECO:0000313" key="1">
    <source>
        <dbReference type="EMBL" id="KAG7328933.1"/>
    </source>
</evidence>
<reference evidence="1 2" key="1">
    <citation type="submission" date="2021-06" db="EMBL/GenBank/DDBJ databases">
        <title>Chromosome-level genome assembly of the red-tail catfish (Hemibagrus wyckioides).</title>
        <authorList>
            <person name="Shao F."/>
        </authorList>
    </citation>
    <scope>NUCLEOTIDE SEQUENCE [LARGE SCALE GENOMIC DNA]</scope>
    <source>
        <strain evidence="1">EC202008001</strain>
        <tissue evidence="1">Blood</tissue>
    </source>
</reference>
<sequence length="67" mass="7552">MTMQISVLKPEKRPNSPVLTEGMDVRLRDGKNENIRAAFPNHDLLDNSCSLASEHGSCWLRRICVAE</sequence>
<accession>A0A9D3NX66</accession>
<evidence type="ECO:0000313" key="2">
    <source>
        <dbReference type="Proteomes" id="UP000824219"/>
    </source>
</evidence>